<evidence type="ECO:0000313" key="12">
    <source>
        <dbReference type="Proteomes" id="UP001484535"/>
    </source>
</evidence>
<organism evidence="11 12">
    <name type="scientific">Aurantiacibacter flavus</name>
    <dbReference type="NCBI Taxonomy" id="3145232"/>
    <lineage>
        <taxon>Bacteria</taxon>
        <taxon>Pseudomonadati</taxon>
        <taxon>Pseudomonadota</taxon>
        <taxon>Alphaproteobacteria</taxon>
        <taxon>Sphingomonadales</taxon>
        <taxon>Erythrobacteraceae</taxon>
        <taxon>Aurantiacibacter</taxon>
    </lineage>
</organism>
<keyword evidence="5" id="KW-0067">ATP-binding</keyword>
<dbReference type="EMBL" id="JBDLBR010000004">
    <property type="protein sequence ID" value="MEN7538008.1"/>
    <property type="molecule type" value="Genomic_DNA"/>
</dbReference>
<keyword evidence="7 9" id="KW-0472">Membrane</keyword>
<evidence type="ECO:0000256" key="1">
    <source>
        <dbReference type="ARBA" id="ARBA00004651"/>
    </source>
</evidence>
<dbReference type="Proteomes" id="UP001484535">
    <property type="component" value="Unassembled WGS sequence"/>
</dbReference>
<evidence type="ECO:0000259" key="10">
    <source>
        <dbReference type="Pfam" id="PF02706"/>
    </source>
</evidence>
<dbReference type="InterPro" id="IPR005702">
    <property type="entry name" value="Wzc-like_C"/>
</dbReference>
<dbReference type="InterPro" id="IPR050445">
    <property type="entry name" value="Bact_polysacc_biosynth/exp"/>
</dbReference>
<dbReference type="PANTHER" id="PTHR32309:SF31">
    <property type="entry name" value="CAPSULAR EXOPOLYSACCHARIDE FAMILY"/>
    <property type="match status" value="1"/>
</dbReference>
<feature type="domain" description="Polysaccharide chain length determinant N-terminal" evidence="10">
    <location>
        <begin position="39"/>
        <end position="127"/>
    </location>
</feature>
<keyword evidence="6 9" id="KW-1133">Transmembrane helix</keyword>
<gene>
    <name evidence="11" type="ORF">ABDJ38_12570</name>
</gene>
<keyword evidence="12" id="KW-1185">Reference proteome</keyword>
<keyword evidence="4" id="KW-0547">Nucleotide-binding</keyword>
<feature type="coiled-coil region" evidence="8">
    <location>
        <begin position="296"/>
        <end position="359"/>
    </location>
</feature>
<comment type="subcellular location">
    <subcellularLocation>
        <location evidence="1">Cell membrane</location>
        <topology evidence="1">Multi-pass membrane protein</topology>
    </subcellularLocation>
</comment>
<keyword evidence="2" id="KW-1003">Cell membrane</keyword>
<proteinExistence type="predicted"/>
<keyword evidence="8" id="KW-0175">Coiled coil</keyword>
<feature type="transmembrane region" description="Helical" evidence="9">
    <location>
        <begin position="456"/>
        <end position="476"/>
    </location>
</feature>
<comment type="caution">
    <text evidence="11">The sequence shown here is derived from an EMBL/GenBank/DDBJ whole genome shotgun (WGS) entry which is preliminary data.</text>
</comment>
<dbReference type="InterPro" id="IPR027417">
    <property type="entry name" value="P-loop_NTPase"/>
</dbReference>
<dbReference type="SUPFAM" id="SSF52540">
    <property type="entry name" value="P-loop containing nucleoside triphosphate hydrolases"/>
    <property type="match status" value="1"/>
</dbReference>
<dbReference type="RefSeq" id="WP_346785465.1">
    <property type="nucleotide sequence ID" value="NZ_JBDLBR010000004.1"/>
</dbReference>
<reference evidence="11 12" key="1">
    <citation type="submission" date="2024-05" db="EMBL/GenBank/DDBJ databases">
        <authorList>
            <person name="Park S."/>
        </authorList>
    </citation>
    <scope>NUCLEOTIDE SEQUENCE [LARGE SCALE GENOMIC DNA]</scope>
    <source>
        <strain evidence="11 12">DGU5</strain>
    </source>
</reference>
<evidence type="ECO:0000256" key="2">
    <source>
        <dbReference type="ARBA" id="ARBA00022475"/>
    </source>
</evidence>
<dbReference type="Pfam" id="PF02706">
    <property type="entry name" value="Wzz"/>
    <property type="match status" value="1"/>
</dbReference>
<accession>A0ABV0CYR3</accession>
<evidence type="ECO:0000256" key="6">
    <source>
        <dbReference type="ARBA" id="ARBA00022989"/>
    </source>
</evidence>
<name>A0ABV0CYR3_9SPHN</name>
<dbReference type="PANTHER" id="PTHR32309">
    <property type="entry name" value="TYROSINE-PROTEIN KINASE"/>
    <property type="match status" value="1"/>
</dbReference>
<evidence type="ECO:0000256" key="9">
    <source>
        <dbReference type="SAM" id="Phobius"/>
    </source>
</evidence>
<keyword evidence="3 9" id="KW-0812">Transmembrane</keyword>
<evidence type="ECO:0000313" key="11">
    <source>
        <dbReference type="EMBL" id="MEN7538008.1"/>
    </source>
</evidence>
<evidence type="ECO:0000256" key="4">
    <source>
        <dbReference type="ARBA" id="ARBA00022741"/>
    </source>
</evidence>
<dbReference type="Gene3D" id="3.40.50.300">
    <property type="entry name" value="P-loop containing nucleotide triphosphate hydrolases"/>
    <property type="match status" value="1"/>
</dbReference>
<dbReference type="CDD" id="cd05387">
    <property type="entry name" value="BY-kinase"/>
    <property type="match status" value="1"/>
</dbReference>
<evidence type="ECO:0000256" key="3">
    <source>
        <dbReference type="ARBA" id="ARBA00022692"/>
    </source>
</evidence>
<evidence type="ECO:0000256" key="5">
    <source>
        <dbReference type="ARBA" id="ARBA00022840"/>
    </source>
</evidence>
<evidence type="ECO:0000256" key="7">
    <source>
        <dbReference type="ARBA" id="ARBA00023136"/>
    </source>
</evidence>
<evidence type="ECO:0000256" key="8">
    <source>
        <dbReference type="SAM" id="Coils"/>
    </source>
</evidence>
<sequence>MNDIALDQPREGLPVPRRTNLQPYYQQNAQAAEASAADQFGLVDLIRTFERHRLLVLGLVIVVTLGALVWQLTSPNRYRSTATIQVELIDATGTNQADVLATNKQRITNESKLYRSRNSAQAVVNELGLLDNPDFQLEMGGAPSGDETARMSIAVSTLLNMTSVQSEDASDLIELTAISRSPELAAKIANTFPQAVRDLKRNRDSERRQELLDELGTERDQRMERAVAAAEELAEFRVKNRMLTGAGGAEDLAQINRLASEGASASAAGSGSAAQSAGIARAAGMSSTAGATSAAVQQLQRQEAELSAEHARLSQTYGSGYPELARVESELRSVRTSLIREQEAARRDAQAQADAEAARMREMARAEAARDAARASELQSVVASLTSRAYQNAANTPLLEELERNAVTSAAAVAEIADQITRVQSEKLVEGVTSNIISPAIANGERISPAPLKVTAVAMIGAAILGMMIAFTIELLDDRLRTVAQIRKYFGLPVFGMLPALDGGISAKLRESPVFIEPNSLFSEVARSTYSEIRALRPLSSSQSVLVTSALPGEGKSVTALTVAAAAVAMGKRAVILDLDLRRSGILQQVQQDMNSPELMDVVRGSIDLHALAAPEDHEPKKAKTPSTELVFNNDVDDMLSRFLLLSASQPVAEPAAILSSSRFGQLVEELKARFDLVVVNAPAVLAVRDARSMCDYTDDTILVAKWGDTTIEQFRATLEMLGSGNVAGCVYNHVDYAEHARRKYGDSIQFYFQAADYFEGNVPVKATLRERMMRFFGRKPAAEHATL</sequence>
<dbReference type="InterPro" id="IPR003856">
    <property type="entry name" value="LPS_length_determ_N"/>
</dbReference>
<feature type="transmembrane region" description="Helical" evidence="9">
    <location>
        <begin position="54"/>
        <end position="73"/>
    </location>
</feature>
<protein>
    <submittedName>
        <fullName evidence="11">Wzz/FepE/Etk N-terminal domain-containing protein</fullName>
    </submittedName>
</protein>